<feature type="domain" description="NADPH-dependent FMN reductase-like" evidence="1">
    <location>
        <begin position="1"/>
        <end position="141"/>
    </location>
</feature>
<evidence type="ECO:0000313" key="3">
    <source>
        <dbReference type="Proteomes" id="UP001595751"/>
    </source>
</evidence>
<dbReference type="InterPro" id="IPR050712">
    <property type="entry name" value="NAD(P)H-dep_reductase"/>
</dbReference>
<dbReference type="GO" id="GO:0016491">
    <property type="term" value="F:oxidoreductase activity"/>
    <property type="evidence" value="ECO:0007669"/>
    <property type="project" value="UniProtKB-KW"/>
</dbReference>
<dbReference type="EC" id="1.-.-.-" evidence="2"/>
<name>A0ABV7ZMR7_9CORY</name>
<keyword evidence="2" id="KW-0560">Oxidoreductase</keyword>
<dbReference type="EMBL" id="JBHRZN010000002">
    <property type="protein sequence ID" value="MFC3849839.1"/>
    <property type="molecule type" value="Genomic_DNA"/>
</dbReference>
<dbReference type="Gene3D" id="3.40.50.360">
    <property type="match status" value="1"/>
</dbReference>
<keyword evidence="3" id="KW-1185">Reference proteome</keyword>
<sequence>MKLGIITGSTRTGNVGAAVGDWVVENLSDRTDIEIADLRVADFDLDFVSEAIIPGQANGKYESARTTKWAEAITACNAFIFVTAEYNAAPPAAFKNAVDLLFVEWADKPVGFVGYGFHGGERAIKHWRDITANVKLKPADATVNIYLGDEYPDGVLTPAEGRAGELQKLVDELAALNGRD</sequence>
<protein>
    <submittedName>
        <fullName evidence="2">NADPH-dependent FMN reductase</fullName>
        <ecNumber evidence="2">1.-.-.-</ecNumber>
    </submittedName>
</protein>
<accession>A0ABV7ZMR7</accession>
<organism evidence="2 3">
    <name type="scientific">Corynebacterium hansenii</name>
    <dbReference type="NCBI Taxonomy" id="394964"/>
    <lineage>
        <taxon>Bacteria</taxon>
        <taxon>Bacillati</taxon>
        <taxon>Actinomycetota</taxon>
        <taxon>Actinomycetes</taxon>
        <taxon>Mycobacteriales</taxon>
        <taxon>Corynebacteriaceae</taxon>
        <taxon>Corynebacterium</taxon>
    </lineage>
</organism>
<proteinExistence type="predicted"/>
<evidence type="ECO:0000313" key="2">
    <source>
        <dbReference type="EMBL" id="MFC3849839.1"/>
    </source>
</evidence>
<dbReference type="Pfam" id="PF03358">
    <property type="entry name" value="FMN_red"/>
    <property type="match status" value="1"/>
</dbReference>
<gene>
    <name evidence="2" type="ORF">ACFORJ_06625</name>
</gene>
<dbReference type="Proteomes" id="UP001595751">
    <property type="component" value="Unassembled WGS sequence"/>
</dbReference>
<dbReference type="PANTHER" id="PTHR30543">
    <property type="entry name" value="CHROMATE REDUCTASE"/>
    <property type="match status" value="1"/>
</dbReference>
<evidence type="ECO:0000259" key="1">
    <source>
        <dbReference type="Pfam" id="PF03358"/>
    </source>
</evidence>
<dbReference type="RefSeq" id="WP_290288953.1">
    <property type="nucleotide sequence ID" value="NZ_CP047211.1"/>
</dbReference>
<dbReference type="InterPro" id="IPR029039">
    <property type="entry name" value="Flavoprotein-like_sf"/>
</dbReference>
<dbReference type="SUPFAM" id="SSF52218">
    <property type="entry name" value="Flavoproteins"/>
    <property type="match status" value="1"/>
</dbReference>
<comment type="caution">
    <text evidence="2">The sequence shown here is derived from an EMBL/GenBank/DDBJ whole genome shotgun (WGS) entry which is preliminary data.</text>
</comment>
<dbReference type="PANTHER" id="PTHR30543:SF21">
    <property type="entry name" value="NAD(P)H-DEPENDENT FMN REDUCTASE LOT6"/>
    <property type="match status" value="1"/>
</dbReference>
<reference evidence="3" key="1">
    <citation type="journal article" date="2019" name="Int. J. Syst. Evol. Microbiol.">
        <title>The Global Catalogue of Microorganisms (GCM) 10K type strain sequencing project: providing services to taxonomists for standard genome sequencing and annotation.</title>
        <authorList>
            <consortium name="The Broad Institute Genomics Platform"/>
            <consortium name="The Broad Institute Genome Sequencing Center for Infectious Disease"/>
            <person name="Wu L."/>
            <person name="Ma J."/>
        </authorList>
    </citation>
    <scope>NUCLEOTIDE SEQUENCE [LARGE SCALE GENOMIC DNA]</scope>
    <source>
        <strain evidence="3">CCUG 53252</strain>
    </source>
</reference>
<dbReference type="InterPro" id="IPR005025">
    <property type="entry name" value="FMN_Rdtase-like_dom"/>
</dbReference>